<evidence type="ECO:0000313" key="12">
    <source>
        <dbReference type="EMBL" id="AXY75332.1"/>
    </source>
</evidence>
<dbReference type="InterPro" id="IPR026259">
    <property type="entry name" value="MauG/Cytc_peroxidase"/>
</dbReference>
<dbReference type="OrthoDB" id="9805202at2"/>
<dbReference type="InterPro" id="IPR009056">
    <property type="entry name" value="Cyt_c-like_dom"/>
</dbReference>
<dbReference type="GO" id="GO:0009055">
    <property type="term" value="F:electron transfer activity"/>
    <property type="evidence" value="ECO:0007669"/>
    <property type="project" value="InterPro"/>
</dbReference>
<keyword evidence="12" id="KW-0575">Peroxidase</keyword>
<gene>
    <name evidence="12" type="ORF">D3H65_15665</name>
</gene>
<dbReference type="GO" id="GO:0004130">
    <property type="term" value="F:cytochrome-c peroxidase activity"/>
    <property type="evidence" value="ECO:0007669"/>
    <property type="project" value="TreeGrafter"/>
</dbReference>
<feature type="domain" description="Cytochrome c" evidence="11">
    <location>
        <begin position="205"/>
        <end position="344"/>
    </location>
</feature>
<comment type="PTM">
    <text evidence="8">Binds 2 heme groups per subunit.</text>
</comment>
<evidence type="ECO:0000256" key="10">
    <source>
        <dbReference type="SAM" id="SignalP"/>
    </source>
</evidence>
<organism evidence="12 13">
    <name type="scientific">Paraflavitalea soli</name>
    <dbReference type="NCBI Taxonomy" id="2315862"/>
    <lineage>
        <taxon>Bacteria</taxon>
        <taxon>Pseudomonadati</taxon>
        <taxon>Bacteroidota</taxon>
        <taxon>Chitinophagia</taxon>
        <taxon>Chitinophagales</taxon>
        <taxon>Chitinophagaceae</taxon>
        <taxon>Paraflavitalea</taxon>
    </lineage>
</organism>
<dbReference type="GO" id="GO:0042597">
    <property type="term" value="C:periplasmic space"/>
    <property type="evidence" value="ECO:0007669"/>
    <property type="project" value="UniProtKB-SubCell"/>
</dbReference>
<dbReference type="PIRSF" id="PIRSF000294">
    <property type="entry name" value="Cytochrome-c_peroxidase"/>
    <property type="match status" value="1"/>
</dbReference>
<dbReference type="PANTHER" id="PTHR30600:SF10">
    <property type="entry name" value="BLL6722 PROTEIN"/>
    <property type="match status" value="1"/>
</dbReference>
<dbReference type="PROSITE" id="PS51257">
    <property type="entry name" value="PROKAR_LIPOPROTEIN"/>
    <property type="match status" value="1"/>
</dbReference>
<evidence type="ECO:0000256" key="3">
    <source>
        <dbReference type="ARBA" id="ARBA00022723"/>
    </source>
</evidence>
<dbReference type="KEGG" id="pseg:D3H65_15665"/>
<evidence type="ECO:0000259" key="11">
    <source>
        <dbReference type="PROSITE" id="PS51007"/>
    </source>
</evidence>
<dbReference type="InterPro" id="IPR051395">
    <property type="entry name" value="Cytochrome_c_Peroxidase/MauG"/>
</dbReference>
<dbReference type="GO" id="GO:0046872">
    <property type="term" value="F:metal ion binding"/>
    <property type="evidence" value="ECO:0007669"/>
    <property type="project" value="UniProtKB-KW"/>
</dbReference>
<feature type="binding site" description="covalent" evidence="8">
    <location>
        <position position="76"/>
    </location>
    <ligand>
        <name>heme c</name>
        <dbReference type="ChEBI" id="CHEBI:61717"/>
        <label>1</label>
    </ligand>
</feature>
<feature type="binding site" description="covalent" evidence="8">
    <location>
        <position position="232"/>
    </location>
    <ligand>
        <name>heme c</name>
        <dbReference type="ChEBI" id="CHEBI:61717"/>
        <label>2</label>
    </ligand>
</feature>
<dbReference type="EMBL" id="CP032157">
    <property type="protein sequence ID" value="AXY75332.1"/>
    <property type="molecule type" value="Genomic_DNA"/>
</dbReference>
<keyword evidence="7 9" id="KW-0408">Iron</keyword>
<feature type="binding site" description="axial binding residue" evidence="9">
    <location>
        <position position="233"/>
    </location>
    <ligand>
        <name>heme c</name>
        <dbReference type="ChEBI" id="CHEBI:61717"/>
        <label>2</label>
    </ligand>
    <ligandPart>
        <name>Fe</name>
        <dbReference type="ChEBI" id="CHEBI:18248"/>
    </ligandPart>
</feature>
<evidence type="ECO:0000256" key="4">
    <source>
        <dbReference type="ARBA" id="ARBA00022729"/>
    </source>
</evidence>
<evidence type="ECO:0000256" key="6">
    <source>
        <dbReference type="ARBA" id="ARBA00023002"/>
    </source>
</evidence>
<evidence type="ECO:0000256" key="2">
    <source>
        <dbReference type="ARBA" id="ARBA00022617"/>
    </source>
</evidence>
<dbReference type="Pfam" id="PF03150">
    <property type="entry name" value="CCP_MauG"/>
    <property type="match status" value="1"/>
</dbReference>
<feature type="signal peptide" evidence="10">
    <location>
        <begin position="1"/>
        <end position="25"/>
    </location>
</feature>
<keyword evidence="4 10" id="KW-0732">Signal</keyword>
<keyword evidence="13" id="KW-1185">Reference proteome</keyword>
<keyword evidence="6" id="KW-0560">Oxidoreductase</keyword>
<dbReference type="PANTHER" id="PTHR30600">
    <property type="entry name" value="CYTOCHROME C PEROXIDASE-RELATED"/>
    <property type="match status" value="1"/>
</dbReference>
<dbReference type="InterPro" id="IPR036909">
    <property type="entry name" value="Cyt_c-like_dom_sf"/>
</dbReference>
<keyword evidence="2 8" id="KW-0349">Heme</keyword>
<reference evidence="12 13" key="1">
    <citation type="submission" date="2018-09" db="EMBL/GenBank/DDBJ databases">
        <title>Genome sequencing of strain 6GH32-13.</title>
        <authorList>
            <person name="Weon H.-Y."/>
            <person name="Heo J."/>
            <person name="Kwon S.-W."/>
        </authorList>
    </citation>
    <scope>NUCLEOTIDE SEQUENCE [LARGE SCALE GENOMIC DNA]</scope>
    <source>
        <strain evidence="12 13">5GH32-13</strain>
    </source>
</reference>
<dbReference type="Gene3D" id="1.10.760.10">
    <property type="entry name" value="Cytochrome c-like domain"/>
    <property type="match status" value="2"/>
</dbReference>
<feature type="chain" id="PRO_5017585531" evidence="10">
    <location>
        <begin position="26"/>
        <end position="359"/>
    </location>
</feature>
<evidence type="ECO:0000256" key="1">
    <source>
        <dbReference type="ARBA" id="ARBA00004418"/>
    </source>
</evidence>
<evidence type="ECO:0000256" key="5">
    <source>
        <dbReference type="ARBA" id="ARBA00022764"/>
    </source>
</evidence>
<evidence type="ECO:0000256" key="8">
    <source>
        <dbReference type="PIRSR" id="PIRSR000294-1"/>
    </source>
</evidence>
<evidence type="ECO:0000256" key="9">
    <source>
        <dbReference type="PIRSR" id="PIRSR000294-2"/>
    </source>
</evidence>
<proteinExistence type="predicted"/>
<dbReference type="InterPro" id="IPR004852">
    <property type="entry name" value="Di-haem_cyt_c_peroxidsae"/>
</dbReference>
<dbReference type="SUPFAM" id="SSF46626">
    <property type="entry name" value="Cytochrome c"/>
    <property type="match status" value="2"/>
</dbReference>
<feature type="binding site" description="covalent" evidence="8">
    <location>
        <position position="229"/>
    </location>
    <ligand>
        <name>heme c</name>
        <dbReference type="ChEBI" id="CHEBI:61717"/>
        <label>2</label>
    </ligand>
</feature>
<dbReference type="AlphaFoldDB" id="A0A3B7MLN4"/>
<dbReference type="RefSeq" id="WP_119051213.1">
    <property type="nucleotide sequence ID" value="NZ_CP032157.1"/>
</dbReference>
<feature type="binding site" description="covalent" evidence="8">
    <location>
        <position position="79"/>
    </location>
    <ligand>
        <name>heme c</name>
        <dbReference type="ChEBI" id="CHEBI:61717"/>
        <label>1</label>
    </ligand>
</feature>
<accession>A0A3B7MLN4</accession>
<protein>
    <submittedName>
        <fullName evidence="12">Cytochrome-c peroxidase</fullName>
    </submittedName>
</protein>
<keyword evidence="3 9" id="KW-0479">Metal-binding</keyword>
<keyword evidence="5" id="KW-0574">Periplasm</keyword>
<dbReference type="Proteomes" id="UP000263900">
    <property type="component" value="Chromosome"/>
</dbReference>
<evidence type="ECO:0000256" key="7">
    <source>
        <dbReference type="ARBA" id="ARBA00023004"/>
    </source>
</evidence>
<sequence>MKRPIVYTGCILFMVACLSAMSVHRQMAKPLKPDYPSYFGNRIFIPADNPLTEEGVQLGRFLFYETKLSANNRISCAHCHQQERAFTDGLAFSTGVDGTLTMRNSMSLANLLWIRNFFWDGRAQGLEAQAQVPLTDTHEMGQPLATAAEKLQKTKNYPALFSKAFGTPVITGDRILKALAQFERTLISANSTYDQYLRGSYHPTAAELNGINLFFTNPNAATNVRGAACAHCHGGPKTFSELFHNNGLDSVPKDDGRATITGQSIDKGRFRVATLRNIALTAPYMHDGRFTTLEAVVDHYNEHIQQSPTLSVFLQNNQPGMRGSQLGLTASEKKDLIAFLHMLTDSSFITDQRFSNPFK</sequence>
<name>A0A3B7MLN4_9BACT</name>
<dbReference type="GO" id="GO:0020037">
    <property type="term" value="F:heme binding"/>
    <property type="evidence" value="ECO:0007669"/>
    <property type="project" value="InterPro"/>
</dbReference>
<dbReference type="PROSITE" id="PS51007">
    <property type="entry name" value="CYTC"/>
    <property type="match status" value="1"/>
</dbReference>
<evidence type="ECO:0000313" key="13">
    <source>
        <dbReference type="Proteomes" id="UP000263900"/>
    </source>
</evidence>
<comment type="subcellular location">
    <subcellularLocation>
        <location evidence="1">Periplasm</location>
    </subcellularLocation>
</comment>
<comment type="cofactor">
    <cofactor evidence="8">
        <name>heme</name>
        <dbReference type="ChEBI" id="CHEBI:30413"/>
    </cofactor>
    <text evidence="8">Binds 2 heme groups.</text>
</comment>
<feature type="binding site" description="axial binding residue" evidence="9">
    <location>
        <position position="80"/>
    </location>
    <ligand>
        <name>heme c</name>
        <dbReference type="ChEBI" id="CHEBI:61717"/>
        <label>1</label>
    </ligand>
    <ligandPart>
        <name>Fe</name>
        <dbReference type="ChEBI" id="CHEBI:18248"/>
    </ligandPart>
</feature>